<sequence length="130" mass="15028">MLLPLPLLVYTFIKHLCSRLLSLLIYVLFIGSNWQTLEASYIYNILHELEGPLSVPLIGALKLLRLPIMAFASNVLQLLEVQLLMWNLNMIKSAKNGRRSIEILRTPDRDCQGKISPFREWHYKEHGLEA</sequence>
<evidence type="ECO:0000313" key="2">
    <source>
        <dbReference type="Proteomes" id="UP001420932"/>
    </source>
</evidence>
<accession>A0AAP0E719</accession>
<name>A0AAP0E719_9MAGN</name>
<gene>
    <name evidence="1" type="ORF">Syun_030304</name>
</gene>
<proteinExistence type="predicted"/>
<keyword evidence="2" id="KW-1185">Reference proteome</keyword>
<dbReference type="Proteomes" id="UP001420932">
    <property type="component" value="Unassembled WGS sequence"/>
</dbReference>
<evidence type="ECO:0000313" key="1">
    <source>
        <dbReference type="EMBL" id="KAK9087910.1"/>
    </source>
</evidence>
<dbReference type="EMBL" id="JBBNAF010000013">
    <property type="protein sequence ID" value="KAK9087910.1"/>
    <property type="molecule type" value="Genomic_DNA"/>
</dbReference>
<organism evidence="1 2">
    <name type="scientific">Stephania yunnanensis</name>
    <dbReference type="NCBI Taxonomy" id="152371"/>
    <lineage>
        <taxon>Eukaryota</taxon>
        <taxon>Viridiplantae</taxon>
        <taxon>Streptophyta</taxon>
        <taxon>Embryophyta</taxon>
        <taxon>Tracheophyta</taxon>
        <taxon>Spermatophyta</taxon>
        <taxon>Magnoliopsida</taxon>
        <taxon>Ranunculales</taxon>
        <taxon>Menispermaceae</taxon>
        <taxon>Menispermoideae</taxon>
        <taxon>Cissampelideae</taxon>
        <taxon>Stephania</taxon>
    </lineage>
</organism>
<reference evidence="1 2" key="1">
    <citation type="submission" date="2024-01" db="EMBL/GenBank/DDBJ databases">
        <title>Genome assemblies of Stephania.</title>
        <authorList>
            <person name="Yang L."/>
        </authorList>
    </citation>
    <scope>NUCLEOTIDE SEQUENCE [LARGE SCALE GENOMIC DNA]</scope>
    <source>
        <strain evidence="1">YNDBR</strain>
        <tissue evidence="1">Leaf</tissue>
    </source>
</reference>
<dbReference type="AlphaFoldDB" id="A0AAP0E719"/>
<comment type="caution">
    <text evidence="1">The sequence shown here is derived from an EMBL/GenBank/DDBJ whole genome shotgun (WGS) entry which is preliminary data.</text>
</comment>
<protein>
    <submittedName>
        <fullName evidence="1">Uncharacterized protein</fullName>
    </submittedName>
</protein>